<dbReference type="InterPro" id="IPR018736">
    <property type="entry name" value="DUF2279_periplasmic_lipo"/>
</dbReference>
<proteinExistence type="predicted"/>
<dbReference type="OrthoDB" id="8903620at2"/>
<dbReference type="Proteomes" id="UP000191931">
    <property type="component" value="Unassembled WGS sequence"/>
</dbReference>
<accession>A0A1W1HGM3</accession>
<organism evidence="2 3">
    <name type="scientific">Desulfamplus magnetovallimortis</name>
    <dbReference type="NCBI Taxonomy" id="1246637"/>
    <lineage>
        <taxon>Bacteria</taxon>
        <taxon>Pseudomonadati</taxon>
        <taxon>Thermodesulfobacteriota</taxon>
        <taxon>Desulfobacteria</taxon>
        <taxon>Desulfobacterales</taxon>
        <taxon>Desulfobacteraceae</taxon>
        <taxon>Desulfamplus</taxon>
    </lineage>
</organism>
<protein>
    <recommendedName>
        <fullName evidence="4">DUF2279 domain-containing protein</fullName>
    </recommendedName>
</protein>
<keyword evidence="3" id="KW-1185">Reference proteome</keyword>
<gene>
    <name evidence="2" type="ORF">MTBBW1_360001</name>
</gene>
<feature type="chain" id="PRO_5013275100" description="DUF2279 domain-containing protein" evidence="1">
    <location>
        <begin position="20"/>
        <end position="277"/>
    </location>
</feature>
<dbReference type="EMBL" id="FWEV01000277">
    <property type="protein sequence ID" value="SLM31573.1"/>
    <property type="molecule type" value="Genomic_DNA"/>
</dbReference>
<name>A0A1W1HGM3_9BACT</name>
<dbReference type="Pfam" id="PF10043">
    <property type="entry name" value="DUF2279"/>
    <property type="match status" value="1"/>
</dbReference>
<evidence type="ECO:0000256" key="1">
    <source>
        <dbReference type="SAM" id="SignalP"/>
    </source>
</evidence>
<keyword evidence="1" id="KW-0732">Signal</keyword>
<evidence type="ECO:0008006" key="4">
    <source>
        <dbReference type="Google" id="ProtNLM"/>
    </source>
</evidence>
<evidence type="ECO:0000313" key="3">
    <source>
        <dbReference type="Proteomes" id="UP000191931"/>
    </source>
</evidence>
<dbReference type="STRING" id="1246637.MTBBW1_360001"/>
<feature type="signal peptide" evidence="1">
    <location>
        <begin position="1"/>
        <end position="19"/>
    </location>
</feature>
<reference evidence="2 3" key="1">
    <citation type="submission" date="2017-03" db="EMBL/GenBank/DDBJ databases">
        <authorList>
            <person name="Afonso C.L."/>
            <person name="Miller P.J."/>
            <person name="Scott M.A."/>
            <person name="Spackman E."/>
            <person name="Goraichik I."/>
            <person name="Dimitrov K.M."/>
            <person name="Suarez D.L."/>
            <person name="Swayne D.E."/>
        </authorList>
    </citation>
    <scope>NUCLEOTIDE SEQUENCE [LARGE SCALE GENOMIC DNA]</scope>
    <source>
        <strain evidence="2">PRJEB14757</strain>
    </source>
</reference>
<sequence length="277" mass="31540">MKSLFFCIFFSLITMTGSAQEPVNKCASELSIYEQNMKSLSVSLAGIGVITAWGVLKWDYFSQAPHAGSEGWFANTTEEGGADKLGHLYTSYAVSRGLSSLYENWCFTKDNAALYGSLSSFAIMGYMEFGDSFSEYGFSYEDMISNFLGCTAGYLLHKNPDLASKFDLRWEYGFEPDDADFSTDYENSKYLLALKFNGFETINKTFLKHFELHMGYYVRGFSDDEVKKERNIYFGIGLNLTDLFRRYSWKKTATLLNYIQIPGTYLQYKHGFSVTGF</sequence>
<evidence type="ECO:0000313" key="2">
    <source>
        <dbReference type="EMBL" id="SLM31573.1"/>
    </source>
</evidence>
<dbReference type="AlphaFoldDB" id="A0A1W1HGM3"/>